<feature type="compositionally biased region" description="Low complexity" evidence="1">
    <location>
        <begin position="46"/>
        <end position="60"/>
    </location>
</feature>
<name>A0A6A6TKL1_9PLEO</name>
<reference evidence="2" key="1">
    <citation type="journal article" date="2020" name="Stud. Mycol.">
        <title>101 Dothideomycetes genomes: a test case for predicting lifestyles and emergence of pathogens.</title>
        <authorList>
            <person name="Haridas S."/>
            <person name="Albert R."/>
            <person name="Binder M."/>
            <person name="Bloem J."/>
            <person name="Labutti K."/>
            <person name="Salamov A."/>
            <person name="Andreopoulos B."/>
            <person name="Baker S."/>
            <person name="Barry K."/>
            <person name="Bills G."/>
            <person name="Bluhm B."/>
            <person name="Cannon C."/>
            <person name="Castanera R."/>
            <person name="Culley D."/>
            <person name="Daum C."/>
            <person name="Ezra D."/>
            <person name="Gonzalez J."/>
            <person name="Henrissat B."/>
            <person name="Kuo A."/>
            <person name="Liang C."/>
            <person name="Lipzen A."/>
            <person name="Lutzoni F."/>
            <person name="Magnuson J."/>
            <person name="Mondo S."/>
            <person name="Nolan M."/>
            <person name="Ohm R."/>
            <person name="Pangilinan J."/>
            <person name="Park H.-J."/>
            <person name="Ramirez L."/>
            <person name="Alfaro M."/>
            <person name="Sun H."/>
            <person name="Tritt A."/>
            <person name="Yoshinaga Y."/>
            <person name="Zwiers L.-H."/>
            <person name="Turgeon B."/>
            <person name="Goodwin S."/>
            <person name="Spatafora J."/>
            <person name="Crous P."/>
            <person name="Grigoriev I."/>
        </authorList>
    </citation>
    <scope>NUCLEOTIDE SEQUENCE</scope>
    <source>
        <strain evidence="2">CBS 122681</strain>
    </source>
</reference>
<organism evidence="2 3">
    <name type="scientific">Lophiostoma macrostomum CBS 122681</name>
    <dbReference type="NCBI Taxonomy" id="1314788"/>
    <lineage>
        <taxon>Eukaryota</taxon>
        <taxon>Fungi</taxon>
        <taxon>Dikarya</taxon>
        <taxon>Ascomycota</taxon>
        <taxon>Pezizomycotina</taxon>
        <taxon>Dothideomycetes</taxon>
        <taxon>Pleosporomycetidae</taxon>
        <taxon>Pleosporales</taxon>
        <taxon>Lophiostomataceae</taxon>
        <taxon>Lophiostoma</taxon>
    </lineage>
</organism>
<feature type="compositionally biased region" description="Basic residues" evidence="1">
    <location>
        <begin position="152"/>
        <end position="164"/>
    </location>
</feature>
<accession>A0A6A6TKL1</accession>
<evidence type="ECO:0000256" key="1">
    <source>
        <dbReference type="SAM" id="MobiDB-lite"/>
    </source>
</evidence>
<gene>
    <name evidence="2" type="ORF">K491DRAFT_774752</name>
</gene>
<feature type="region of interest" description="Disordered" evidence="1">
    <location>
        <begin position="177"/>
        <end position="196"/>
    </location>
</feature>
<evidence type="ECO:0000313" key="2">
    <source>
        <dbReference type="EMBL" id="KAF2660565.1"/>
    </source>
</evidence>
<protein>
    <submittedName>
        <fullName evidence="2">Uncharacterized protein</fullName>
    </submittedName>
</protein>
<feature type="region of interest" description="Disordered" evidence="1">
    <location>
        <begin position="94"/>
        <end position="168"/>
    </location>
</feature>
<feature type="compositionally biased region" description="Basic and acidic residues" evidence="1">
    <location>
        <begin position="103"/>
        <end position="122"/>
    </location>
</feature>
<sequence length="309" mass="34602">MSACHRCAGNHTISLQECERASRAPITLDTYPSLHLSQGSHIAQETSPSFSRLPRPSPTRLPRDYSDRGDRSDYLPGLGHFPDADRTFQMYLNAGRVSPTDRPFLEDGRKTTPEREGSHLPAREYSYSWSRSRSPSRSGRRPDPRRAPSPSRGRRRNRSRHRSRSPSYLYEYEHEYEYSHPRSYTPAPMPPRTRSHPTFSEMLAAVREPTPDVDPNPVQPRNSPEGLDSNNPYFPPEYTEYGGITEHEGPGPSSDTSDSVTEITPPGTPADSALLEMERGVADIRIVDADADVAVDSSGSMPMHHAYGI</sequence>
<keyword evidence="3" id="KW-1185">Reference proteome</keyword>
<dbReference type="Proteomes" id="UP000799324">
    <property type="component" value="Unassembled WGS sequence"/>
</dbReference>
<feature type="compositionally biased region" description="Basic and acidic residues" evidence="1">
    <location>
        <begin position="61"/>
        <end position="73"/>
    </location>
</feature>
<dbReference type="EMBL" id="MU004299">
    <property type="protein sequence ID" value="KAF2660565.1"/>
    <property type="molecule type" value="Genomic_DNA"/>
</dbReference>
<feature type="region of interest" description="Disordered" evidence="1">
    <location>
        <begin position="208"/>
        <end position="274"/>
    </location>
</feature>
<feature type="compositionally biased region" description="Low complexity" evidence="1">
    <location>
        <begin position="126"/>
        <end position="137"/>
    </location>
</feature>
<proteinExistence type="predicted"/>
<feature type="region of interest" description="Disordered" evidence="1">
    <location>
        <begin position="39"/>
        <end position="80"/>
    </location>
</feature>
<feature type="compositionally biased region" description="Polar residues" evidence="1">
    <location>
        <begin position="253"/>
        <end position="262"/>
    </location>
</feature>
<evidence type="ECO:0000313" key="3">
    <source>
        <dbReference type="Proteomes" id="UP000799324"/>
    </source>
</evidence>
<dbReference type="AlphaFoldDB" id="A0A6A6TKL1"/>